<accession>A0A365UA66</accession>
<dbReference type="PANTHER" id="PTHR10672">
    <property type="entry name" value="ADDUCIN"/>
    <property type="match status" value="1"/>
</dbReference>
<evidence type="ECO:0000259" key="2">
    <source>
        <dbReference type="SMART" id="SM01007"/>
    </source>
</evidence>
<dbReference type="PANTHER" id="PTHR10672:SF3">
    <property type="entry name" value="PROTEIN HU-LI TAI SHAO"/>
    <property type="match status" value="1"/>
</dbReference>
<dbReference type="EMBL" id="QNTQ01000006">
    <property type="protein sequence ID" value="RBI85920.1"/>
    <property type="molecule type" value="Genomic_DNA"/>
</dbReference>
<protein>
    <recommendedName>
        <fullName evidence="2">Class II aldolase/adducin N-terminal domain-containing protein</fullName>
    </recommendedName>
</protein>
<dbReference type="InterPro" id="IPR051017">
    <property type="entry name" value="Aldolase-II_Adducin_sf"/>
</dbReference>
<comment type="caution">
    <text evidence="3">The sequence shown here is derived from an EMBL/GenBank/DDBJ whole genome shotgun (WGS) entry which is preliminary data.</text>
</comment>
<dbReference type="OrthoDB" id="5291399at2"/>
<dbReference type="SUPFAM" id="SSF53639">
    <property type="entry name" value="AraD/HMP-PK domain-like"/>
    <property type="match status" value="1"/>
</dbReference>
<dbReference type="GO" id="GO:0051015">
    <property type="term" value="F:actin filament binding"/>
    <property type="evidence" value="ECO:0007669"/>
    <property type="project" value="TreeGrafter"/>
</dbReference>
<dbReference type="AlphaFoldDB" id="A0A365UA66"/>
<gene>
    <name evidence="3" type="ORF">DRV85_09410</name>
</gene>
<evidence type="ECO:0000313" key="4">
    <source>
        <dbReference type="Proteomes" id="UP000253370"/>
    </source>
</evidence>
<dbReference type="NCBIfam" id="NF005689">
    <property type="entry name" value="PRK07490.1"/>
    <property type="match status" value="1"/>
</dbReference>
<sequence>MPEDAAPTAALDEAALRIDLAAAFRLACRMGWHESVGNHFSAAVSEDGKRFLLNPKWRHFSAIRASDLLLLDADDPEVMARPDAPDASAWCIHGTVHAMLPEARVLLHCHPVHATALCTLKEPRILPIDQNTARFFGRVAIDTGFGGMADEAEEGRRIAETLRGKSVLLMGNHGVSVAAPSVAAAFEDLYFLEKAAQTLMLAYASGRALNVMPDALAAKTAQDWRDYAGMAEAHFAHWKAVLDREEPDYRD</sequence>
<organism evidence="3 4">
    <name type="scientific">Rhodosalinus halophilus</name>
    <dbReference type="NCBI Taxonomy" id="2259333"/>
    <lineage>
        <taxon>Bacteria</taxon>
        <taxon>Pseudomonadati</taxon>
        <taxon>Pseudomonadota</taxon>
        <taxon>Alphaproteobacteria</taxon>
        <taxon>Rhodobacterales</taxon>
        <taxon>Paracoccaceae</taxon>
        <taxon>Rhodosalinus</taxon>
    </lineage>
</organism>
<keyword evidence="4" id="KW-1185">Reference proteome</keyword>
<feature type="domain" description="Class II aldolase/adducin N-terminal" evidence="2">
    <location>
        <begin position="18"/>
        <end position="200"/>
    </location>
</feature>
<comment type="similarity">
    <text evidence="1">Belongs to the aldolase class II family.</text>
</comment>
<dbReference type="Proteomes" id="UP000253370">
    <property type="component" value="Unassembled WGS sequence"/>
</dbReference>
<dbReference type="Pfam" id="PF00596">
    <property type="entry name" value="Aldolase_II"/>
    <property type="match status" value="1"/>
</dbReference>
<dbReference type="RefSeq" id="WP_113289179.1">
    <property type="nucleotide sequence ID" value="NZ_QNTQ01000006.1"/>
</dbReference>
<evidence type="ECO:0000256" key="1">
    <source>
        <dbReference type="ARBA" id="ARBA00037961"/>
    </source>
</evidence>
<dbReference type="InterPro" id="IPR001303">
    <property type="entry name" value="Aldolase_II/adducin_N"/>
</dbReference>
<evidence type="ECO:0000313" key="3">
    <source>
        <dbReference type="EMBL" id="RBI85920.1"/>
    </source>
</evidence>
<dbReference type="Gene3D" id="3.40.225.10">
    <property type="entry name" value="Class II aldolase/adducin N-terminal domain"/>
    <property type="match status" value="1"/>
</dbReference>
<dbReference type="InterPro" id="IPR036409">
    <property type="entry name" value="Aldolase_II/adducin_N_sf"/>
</dbReference>
<proteinExistence type="inferred from homology"/>
<dbReference type="SMART" id="SM01007">
    <property type="entry name" value="Aldolase_II"/>
    <property type="match status" value="1"/>
</dbReference>
<dbReference type="GO" id="GO:0005856">
    <property type="term" value="C:cytoskeleton"/>
    <property type="evidence" value="ECO:0007669"/>
    <property type="project" value="TreeGrafter"/>
</dbReference>
<name>A0A365UA66_9RHOB</name>
<reference evidence="3 4" key="1">
    <citation type="submission" date="2018-07" db="EMBL/GenBank/DDBJ databases">
        <title>Rhodosalinus sp. strain E84T genomic sequence and assembly.</title>
        <authorList>
            <person name="Liu Z.-W."/>
            <person name="Lu D.-C."/>
        </authorList>
    </citation>
    <scope>NUCLEOTIDE SEQUENCE [LARGE SCALE GENOMIC DNA]</scope>
    <source>
        <strain evidence="3 4">E84</strain>
    </source>
</reference>